<dbReference type="PANTHER" id="PTHR43806">
    <property type="entry name" value="PEPTIDASE S8"/>
    <property type="match status" value="1"/>
</dbReference>
<protein>
    <recommendedName>
        <fullName evidence="5">Peptidase S8/S53 domain-containing protein</fullName>
    </recommendedName>
</protein>
<reference evidence="7 8" key="1">
    <citation type="journal article" date="2015" name="Genome Announc.">
        <title>Draft Genome of the Euendolithic (true boring) Cyanobacterium Mastigocoleus testarum strain BC008.</title>
        <authorList>
            <person name="Guida B.S."/>
            <person name="Garcia-Pichel F."/>
        </authorList>
    </citation>
    <scope>NUCLEOTIDE SEQUENCE [LARGE SCALE GENOMIC DNA]</scope>
    <source>
        <strain evidence="7 8">BC008</strain>
    </source>
</reference>
<keyword evidence="2" id="KW-0645">Protease</keyword>
<evidence type="ECO:0000313" key="8">
    <source>
        <dbReference type="Proteomes" id="UP000053372"/>
    </source>
</evidence>
<evidence type="ECO:0000313" key="6">
    <source>
        <dbReference type="EMBL" id="KST65541.1"/>
    </source>
</evidence>
<feature type="domain" description="Peptidase S8/S53" evidence="5">
    <location>
        <begin position="331"/>
        <end position="476"/>
    </location>
</feature>
<dbReference type="PANTHER" id="PTHR43806:SF11">
    <property type="entry name" value="CEREVISIN-RELATED"/>
    <property type="match status" value="1"/>
</dbReference>
<dbReference type="OrthoDB" id="9813435at2"/>
<name>A0A0V7ZNY1_9CYAN</name>
<dbReference type="GO" id="GO:0006508">
    <property type="term" value="P:proteolysis"/>
    <property type="evidence" value="ECO:0007669"/>
    <property type="project" value="UniProtKB-KW"/>
</dbReference>
<dbReference type="CDD" id="cd05562">
    <property type="entry name" value="Peptidases_S53_like"/>
    <property type="match status" value="1"/>
</dbReference>
<keyword evidence="3" id="KW-0378">Hydrolase</keyword>
<keyword evidence="4" id="KW-0720">Serine protease</keyword>
<dbReference type="InterPro" id="IPR034075">
    <property type="entry name" value="Glr3161-like_dom"/>
</dbReference>
<dbReference type="Gene3D" id="3.40.50.200">
    <property type="entry name" value="Peptidase S8/S53 domain"/>
    <property type="match status" value="2"/>
</dbReference>
<dbReference type="SUPFAM" id="SSF52743">
    <property type="entry name" value="Subtilisin-like"/>
    <property type="match status" value="1"/>
</dbReference>
<proteinExistence type="inferred from homology"/>
<dbReference type="Pfam" id="PF00082">
    <property type="entry name" value="Peptidase_S8"/>
    <property type="match status" value="1"/>
</dbReference>
<evidence type="ECO:0000259" key="5">
    <source>
        <dbReference type="Pfam" id="PF00082"/>
    </source>
</evidence>
<dbReference type="InterPro" id="IPR000209">
    <property type="entry name" value="Peptidase_S8/S53_dom"/>
</dbReference>
<dbReference type="InterPro" id="IPR036852">
    <property type="entry name" value="Peptidase_S8/S53_dom_sf"/>
</dbReference>
<sequence>MSSNNRDLVAENPSVSFVLQEDRDILITNVGSVTGQGDLAMRADEARNTFNVDGSGVTIGVLSDSFNTLGGANDDIASGDLPGAGNPLGNTIPVNVLEESAIIASDEGRAMIQLIHDVAPGADFIFHTGVSSQAGFADAVTELAEAGADIIVDDILYLREPMFQDGVIAQAVDKVVADGVSYFAAAGSTGRGSYESAFNPSGQFEATSGGEFHDFQSGAVVDTFQSINVFEGQTIRISFQWDSPFFSVSGGSGSPNDLNIFLYDSTGTNILASSTDSNVGGDPVEVFTFTNDGSFGTNQFNLAITKSDGPNPELMKYVLFGGVAIDEFDTNSSTVYGHANAAGAEAVGVALYDQTPEFGVVPPNLQSFSSAGPTPILFETDGTRTFELRQKPEIIAPHGTNNTFFGNDTDGDGLPNFFGTSAGAPHAAGVAALMLDAVPDATPAEIYQALESTALDMDDPFTPEFDSGFDDGSGFGFIQADLAIAELLGSGEVRNGGFENGDFNSWKAIGNASTQTAEFGSIPTEGNFQALITTALGIVSDTEIEAFLDLNLGAIDLIDNGDTTEGSALQKQVVVEAGDILSFDFSLLTNETVSEGDSGTFNDFAFVSVIPNTNLESGTNIKIADISSASVVSPTRFELETGYDNFTYEFTEAGTYKVGIGIVDAGDEAFESGLLVDDFKVISQDGGVLFPTDMMTVSS</sequence>
<dbReference type="RefSeq" id="WP_058183893.1">
    <property type="nucleotide sequence ID" value="NZ_LMTZ01000100.1"/>
</dbReference>
<dbReference type="Proteomes" id="UP000053372">
    <property type="component" value="Unassembled WGS sequence"/>
</dbReference>
<comment type="caution">
    <text evidence="7">The sequence shown here is derived from an EMBL/GenBank/DDBJ whole genome shotgun (WGS) entry which is preliminary data.</text>
</comment>
<evidence type="ECO:0000256" key="1">
    <source>
        <dbReference type="ARBA" id="ARBA00011073"/>
    </source>
</evidence>
<evidence type="ECO:0000256" key="3">
    <source>
        <dbReference type="ARBA" id="ARBA00022801"/>
    </source>
</evidence>
<dbReference type="AlphaFoldDB" id="A0A0V7ZNY1"/>
<gene>
    <name evidence="7" type="ORF">BC008_24140</name>
    <name evidence="6" type="ORF">BC008_42215</name>
</gene>
<dbReference type="EMBL" id="LMTZ01000107">
    <property type="protein sequence ID" value="KST65541.1"/>
    <property type="molecule type" value="Genomic_DNA"/>
</dbReference>
<organism evidence="7 8">
    <name type="scientific">Mastigocoleus testarum BC008</name>
    <dbReference type="NCBI Taxonomy" id="371196"/>
    <lineage>
        <taxon>Bacteria</taxon>
        <taxon>Bacillati</taxon>
        <taxon>Cyanobacteriota</taxon>
        <taxon>Cyanophyceae</taxon>
        <taxon>Nostocales</taxon>
        <taxon>Hapalosiphonaceae</taxon>
        <taxon>Mastigocoleus</taxon>
    </lineage>
</organism>
<dbReference type="GO" id="GO:0004252">
    <property type="term" value="F:serine-type endopeptidase activity"/>
    <property type="evidence" value="ECO:0007669"/>
    <property type="project" value="InterPro"/>
</dbReference>
<accession>A0A0V7ZNY1</accession>
<comment type="similarity">
    <text evidence="1">Belongs to the peptidase S8 family.</text>
</comment>
<dbReference type="InterPro" id="IPR050131">
    <property type="entry name" value="Peptidase_S8_subtilisin-like"/>
</dbReference>
<evidence type="ECO:0000256" key="4">
    <source>
        <dbReference type="ARBA" id="ARBA00022825"/>
    </source>
</evidence>
<keyword evidence="8" id="KW-1185">Reference proteome</keyword>
<evidence type="ECO:0000313" key="7">
    <source>
        <dbReference type="EMBL" id="KST66071.1"/>
    </source>
</evidence>
<dbReference type="EMBL" id="LMTZ01000100">
    <property type="protein sequence ID" value="KST66071.1"/>
    <property type="molecule type" value="Genomic_DNA"/>
</dbReference>
<evidence type="ECO:0000256" key="2">
    <source>
        <dbReference type="ARBA" id="ARBA00022670"/>
    </source>
</evidence>